<dbReference type="Proteomes" id="UP000282613">
    <property type="component" value="Unassembled WGS sequence"/>
</dbReference>
<keyword evidence="8" id="KW-1185">Reference proteome</keyword>
<dbReference type="GO" id="GO:0008528">
    <property type="term" value="F:G protein-coupled peptide receptor activity"/>
    <property type="evidence" value="ECO:0007669"/>
    <property type="project" value="TreeGrafter"/>
</dbReference>
<comment type="subcellular location">
    <subcellularLocation>
        <location evidence="1">Membrane</location>
        <topology evidence="1">Multi-pass membrane protein</topology>
    </subcellularLocation>
</comment>
<feature type="transmembrane region" description="Helical" evidence="5">
    <location>
        <begin position="241"/>
        <end position="259"/>
    </location>
</feature>
<dbReference type="PROSITE" id="PS50261">
    <property type="entry name" value="G_PROTEIN_RECEP_F2_4"/>
    <property type="match status" value="1"/>
</dbReference>
<dbReference type="OrthoDB" id="6022368at2759"/>
<dbReference type="InterPro" id="IPR050332">
    <property type="entry name" value="GPCR_2"/>
</dbReference>
<dbReference type="AlphaFoldDB" id="A0A3P6NLB1"/>
<dbReference type="Gene3D" id="1.20.1070.10">
    <property type="entry name" value="Rhodopsin 7-helix transmembrane proteins"/>
    <property type="match status" value="1"/>
</dbReference>
<dbReference type="EMBL" id="UYRS01001768">
    <property type="protein sequence ID" value="VDK25312.1"/>
    <property type="molecule type" value="Genomic_DNA"/>
</dbReference>
<keyword evidence="3 5" id="KW-1133">Transmembrane helix</keyword>
<protein>
    <recommendedName>
        <fullName evidence="6">G-protein coupled receptors family 2 profile 2 domain-containing protein</fullName>
    </recommendedName>
</protein>
<evidence type="ECO:0000256" key="4">
    <source>
        <dbReference type="ARBA" id="ARBA00023136"/>
    </source>
</evidence>
<feature type="transmembrane region" description="Helical" evidence="5">
    <location>
        <begin position="299"/>
        <end position="317"/>
    </location>
</feature>
<dbReference type="GO" id="GO:0007166">
    <property type="term" value="P:cell surface receptor signaling pathway"/>
    <property type="evidence" value="ECO:0007669"/>
    <property type="project" value="InterPro"/>
</dbReference>
<gene>
    <name evidence="7" type="ORF">TASK_LOCUS2471</name>
</gene>
<dbReference type="GO" id="GO:0017046">
    <property type="term" value="F:peptide hormone binding"/>
    <property type="evidence" value="ECO:0007669"/>
    <property type="project" value="TreeGrafter"/>
</dbReference>
<dbReference type="GO" id="GO:0005886">
    <property type="term" value="C:plasma membrane"/>
    <property type="evidence" value="ECO:0007669"/>
    <property type="project" value="TreeGrafter"/>
</dbReference>
<accession>A0A3P6NLB1</accession>
<dbReference type="Pfam" id="PF00002">
    <property type="entry name" value="7tm_2"/>
    <property type="match status" value="1"/>
</dbReference>
<evidence type="ECO:0000313" key="8">
    <source>
        <dbReference type="Proteomes" id="UP000282613"/>
    </source>
</evidence>
<keyword evidence="2 5" id="KW-0812">Transmembrane</keyword>
<dbReference type="GO" id="GO:0007188">
    <property type="term" value="P:adenylate cyclase-modulating G protein-coupled receptor signaling pathway"/>
    <property type="evidence" value="ECO:0007669"/>
    <property type="project" value="TreeGrafter"/>
</dbReference>
<feature type="domain" description="G-protein coupled receptors family 2 profile 2" evidence="6">
    <location>
        <begin position="250"/>
        <end position="354"/>
    </location>
</feature>
<dbReference type="PANTHER" id="PTHR45620:SF15">
    <property type="entry name" value="DIURETIC HORMONE 44 RECEPTOR 1-RELATED"/>
    <property type="match status" value="1"/>
</dbReference>
<evidence type="ECO:0000256" key="5">
    <source>
        <dbReference type="SAM" id="Phobius"/>
    </source>
</evidence>
<feature type="transmembrane region" description="Helical" evidence="5">
    <location>
        <begin position="265"/>
        <end position="292"/>
    </location>
</feature>
<proteinExistence type="predicted"/>
<keyword evidence="4 5" id="KW-0472">Membrane</keyword>
<evidence type="ECO:0000256" key="1">
    <source>
        <dbReference type="ARBA" id="ARBA00004141"/>
    </source>
</evidence>
<evidence type="ECO:0000256" key="2">
    <source>
        <dbReference type="ARBA" id="ARBA00022692"/>
    </source>
</evidence>
<evidence type="ECO:0000313" key="7">
    <source>
        <dbReference type="EMBL" id="VDK25312.1"/>
    </source>
</evidence>
<name>A0A3P6NLB1_TAEAS</name>
<feature type="transmembrane region" description="Helical" evidence="5">
    <location>
        <begin position="337"/>
        <end position="353"/>
    </location>
</feature>
<evidence type="ECO:0000259" key="6">
    <source>
        <dbReference type="PROSITE" id="PS50261"/>
    </source>
</evidence>
<dbReference type="InterPro" id="IPR017981">
    <property type="entry name" value="GPCR_2-like_7TM"/>
</dbReference>
<evidence type="ECO:0000256" key="3">
    <source>
        <dbReference type="ARBA" id="ARBA00022989"/>
    </source>
</evidence>
<organism evidence="7 8">
    <name type="scientific">Taenia asiatica</name>
    <name type="common">Asian tapeworm</name>
    <dbReference type="NCBI Taxonomy" id="60517"/>
    <lineage>
        <taxon>Eukaryota</taxon>
        <taxon>Metazoa</taxon>
        <taxon>Spiralia</taxon>
        <taxon>Lophotrochozoa</taxon>
        <taxon>Platyhelminthes</taxon>
        <taxon>Cestoda</taxon>
        <taxon>Eucestoda</taxon>
        <taxon>Cyclophyllidea</taxon>
        <taxon>Taeniidae</taxon>
        <taxon>Taenia</taxon>
    </lineage>
</organism>
<feature type="transmembrane region" description="Helical" evidence="5">
    <location>
        <begin position="12"/>
        <end position="36"/>
    </location>
</feature>
<sequence>MAETPTDEGGTLYLQAIFCTGYCFSLLSLLIALLIFQHFRGPTSNLVEVGDYVDFEDPLVVSLIKATSYPVHLPLHLELLRYLALSDGAKIVQVHDEIVAWHRSPLDPFFPFSSYSGCTCGRIDEPCRCSIQLIRSPVPPFKSLDPKVYHPLIRFKRCYANFNFDITFIPTQRIAVVSGFLDGSLKKSAPGMWVGRVAVFQRVSFYTEGVRSLCAADQSLVENRPQISLCLTTFGFRHTRLNTLSVFSWCANGTILYLYNATTSIQAWASLAMLCWMFVEGAYLLNIVYWTFRLHQVRIWHYALFGWGVPAVFISIWTTIHAVTHPNIRWIEQSQDFYLISLPSLIILSVSWSS</sequence>
<dbReference type="PANTHER" id="PTHR45620">
    <property type="entry name" value="PDF RECEPTOR-LIKE PROTEIN-RELATED"/>
    <property type="match status" value="1"/>
</dbReference>
<dbReference type="InterPro" id="IPR000832">
    <property type="entry name" value="GPCR_2_secretin-like"/>
</dbReference>
<reference evidence="7 8" key="1">
    <citation type="submission" date="2018-11" db="EMBL/GenBank/DDBJ databases">
        <authorList>
            <consortium name="Pathogen Informatics"/>
        </authorList>
    </citation>
    <scope>NUCLEOTIDE SEQUENCE [LARGE SCALE GENOMIC DNA]</scope>
</reference>